<evidence type="ECO:0000259" key="13">
    <source>
        <dbReference type="Pfam" id="PF02897"/>
    </source>
</evidence>
<dbReference type="PROSITE" id="PS00708">
    <property type="entry name" value="PRO_ENDOPEP_SER"/>
    <property type="match status" value="1"/>
</dbReference>
<evidence type="ECO:0000313" key="16">
    <source>
        <dbReference type="Proteomes" id="UP001388259"/>
    </source>
</evidence>
<evidence type="ECO:0000256" key="9">
    <source>
        <dbReference type="ARBA" id="ARBA00022825"/>
    </source>
</evidence>
<organism evidence="14 16">
    <name type="scientific">Aequorivita flava</name>
    <dbReference type="NCBI Taxonomy" id="3114371"/>
    <lineage>
        <taxon>Bacteria</taxon>
        <taxon>Pseudomonadati</taxon>
        <taxon>Bacteroidota</taxon>
        <taxon>Flavobacteriia</taxon>
        <taxon>Flavobacteriales</taxon>
        <taxon>Flavobacteriaceae</taxon>
        <taxon>Aequorivita</taxon>
    </lineage>
</organism>
<dbReference type="GO" id="GO:0070012">
    <property type="term" value="F:oligopeptidase activity"/>
    <property type="evidence" value="ECO:0007669"/>
    <property type="project" value="TreeGrafter"/>
</dbReference>
<name>A0AB35YVB4_9FLAO</name>
<evidence type="ECO:0000256" key="2">
    <source>
        <dbReference type="ARBA" id="ARBA00004418"/>
    </source>
</evidence>
<evidence type="ECO:0000256" key="11">
    <source>
        <dbReference type="ARBA" id="ARBA00081187"/>
    </source>
</evidence>
<evidence type="ECO:0000256" key="8">
    <source>
        <dbReference type="ARBA" id="ARBA00022801"/>
    </source>
</evidence>
<dbReference type="EMBL" id="JAZBJM010000002">
    <property type="protein sequence ID" value="MEM0517392.1"/>
    <property type="molecule type" value="Genomic_DNA"/>
</dbReference>
<dbReference type="InterPro" id="IPR001375">
    <property type="entry name" value="Peptidase_S9_cat"/>
</dbReference>
<evidence type="ECO:0000256" key="6">
    <source>
        <dbReference type="ARBA" id="ARBA00022729"/>
    </source>
</evidence>
<dbReference type="AlphaFoldDB" id="A0AB35YVB4"/>
<dbReference type="FunFam" id="3.40.50.1820:FF:000005">
    <property type="entry name" value="Prolyl endopeptidase"/>
    <property type="match status" value="1"/>
</dbReference>
<comment type="subcellular location">
    <subcellularLocation>
        <location evidence="2">Periplasm</location>
    </subcellularLocation>
</comment>
<evidence type="ECO:0000256" key="10">
    <source>
        <dbReference type="ARBA" id="ARBA00060121"/>
    </source>
</evidence>
<dbReference type="PANTHER" id="PTHR42881">
    <property type="entry name" value="PROLYL ENDOPEPTIDASE"/>
    <property type="match status" value="1"/>
</dbReference>
<dbReference type="InterPro" id="IPR051167">
    <property type="entry name" value="Prolyl_oligopep/macrocyclase"/>
</dbReference>
<dbReference type="EC" id="3.4.21.26" evidence="4"/>
<protein>
    <recommendedName>
        <fullName evidence="4">prolyl oligopeptidase</fullName>
        <ecNumber evidence="4">3.4.21.26</ecNumber>
    </recommendedName>
    <alternativeName>
        <fullName evidence="11">Proline-specific endopeptidase</fullName>
    </alternativeName>
</protein>
<comment type="catalytic activity">
    <reaction evidence="1">
        <text>Hydrolysis of Pro-|-Xaa &gt;&gt; Ala-|-Xaa in oligopeptides.</text>
        <dbReference type="EC" id="3.4.21.26"/>
    </reaction>
</comment>
<dbReference type="InterPro" id="IPR023302">
    <property type="entry name" value="Pept_S9A_N"/>
</dbReference>
<feature type="domain" description="Peptidase S9A N-terminal" evidence="13">
    <location>
        <begin position="31"/>
        <end position="432"/>
    </location>
</feature>
<dbReference type="GO" id="GO:0005829">
    <property type="term" value="C:cytosol"/>
    <property type="evidence" value="ECO:0007669"/>
    <property type="project" value="TreeGrafter"/>
</dbReference>
<dbReference type="PANTHER" id="PTHR42881:SF2">
    <property type="entry name" value="PROLYL ENDOPEPTIDASE"/>
    <property type="match status" value="1"/>
</dbReference>
<keyword evidence="8" id="KW-0378">Hydrolase</keyword>
<dbReference type="GO" id="GO:0042597">
    <property type="term" value="C:periplasmic space"/>
    <property type="evidence" value="ECO:0007669"/>
    <property type="project" value="UniProtKB-SubCell"/>
</dbReference>
<keyword evidence="9" id="KW-0720">Serine protease</keyword>
<evidence type="ECO:0000313" key="15">
    <source>
        <dbReference type="EMBL" id="MEM0572802.1"/>
    </source>
</evidence>
<dbReference type="InterPro" id="IPR002471">
    <property type="entry name" value="Pept_S9_AS"/>
</dbReference>
<evidence type="ECO:0000256" key="7">
    <source>
        <dbReference type="ARBA" id="ARBA00022764"/>
    </source>
</evidence>
<dbReference type="SUPFAM" id="SSF50993">
    <property type="entry name" value="Peptidase/esterase 'gauge' domain"/>
    <property type="match status" value="1"/>
</dbReference>
<comment type="caution">
    <text evidence="14">The sequence shown here is derived from an EMBL/GenBank/DDBJ whole genome shotgun (WGS) entry which is preliminary data.</text>
</comment>
<evidence type="ECO:0000259" key="12">
    <source>
        <dbReference type="Pfam" id="PF00326"/>
    </source>
</evidence>
<dbReference type="Gene3D" id="2.130.10.120">
    <property type="entry name" value="Prolyl oligopeptidase, N-terminal domain"/>
    <property type="match status" value="1"/>
</dbReference>
<dbReference type="Gene3D" id="3.40.50.1820">
    <property type="entry name" value="alpha/beta hydrolase"/>
    <property type="match status" value="1"/>
</dbReference>
<keyword evidence="6" id="KW-0732">Signal</keyword>
<dbReference type="Proteomes" id="UP001388259">
    <property type="component" value="Unassembled WGS sequence"/>
</dbReference>
<comment type="similarity">
    <text evidence="3">Belongs to the peptidase S9A family.</text>
</comment>
<dbReference type="EMBL" id="JBANCF010000002">
    <property type="protein sequence ID" value="MEM0572802.1"/>
    <property type="molecule type" value="Genomic_DNA"/>
</dbReference>
<dbReference type="InterPro" id="IPR029058">
    <property type="entry name" value="AB_hydrolase_fold"/>
</dbReference>
<dbReference type="PRINTS" id="PR00862">
    <property type="entry name" value="PROLIGOPTASE"/>
</dbReference>
<dbReference type="GO" id="GO:0004252">
    <property type="term" value="F:serine-type endopeptidase activity"/>
    <property type="evidence" value="ECO:0007669"/>
    <property type="project" value="UniProtKB-EC"/>
</dbReference>
<dbReference type="Proteomes" id="UP001390963">
    <property type="component" value="Unassembled WGS sequence"/>
</dbReference>
<dbReference type="Pfam" id="PF02897">
    <property type="entry name" value="Peptidase_S9_N"/>
    <property type="match status" value="1"/>
</dbReference>
<keyword evidence="5" id="KW-0645">Protease</keyword>
<gene>
    <name evidence="15" type="ORF">VZD24_04685</name>
    <name evidence="14" type="ORF">VZD85_03425</name>
</gene>
<evidence type="ECO:0000256" key="5">
    <source>
        <dbReference type="ARBA" id="ARBA00022670"/>
    </source>
</evidence>
<accession>A0AB35YVB4</accession>
<evidence type="ECO:0000313" key="14">
    <source>
        <dbReference type="EMBL" id="MEM0517392.1"/>
    </source>
</evidence>
<evidence type="ECO:0000313" key="17">
    <source>
        <dbReference type="Proteomes" id="UP001390963"/>
    </source>
</evidence>
<dbReference type="RefSeq" id="WP_342686723.1">
    <property type="nucleotide sequence ID" value="NZ_JAZBJM010000002.1"/>
</dbReference>
<evidence type="ECO:0000256" key="4">
    <source>
        <dbReference type="ARBA" id="ARBA00011897"/>
    </source>
</evidence>
<sequence length="715" mass="80138">MKYTIVTVILVLAIFSGEAQTKKEMFSVKYPKTKKEKTVDTYFGETVKDPYRWLEDDRSKETAAWVKAQNEVTFDYLENIPFRDDLKRRLSHLWNYEKVGPPFKEGNYTYFYKNDGLQNQYVIYRYKTGKDPSTAEVFLDPNTFKEDGTISLGETSFSKDGSKLAYSISEGGSDWRKVLVMNTETRKLVGDTLKDIKFSGLSWKGEDGFYYSSYDKPKGSELSAKTDQHKVYYHKMGTPQSEDKIIFGATPEQKHRYINASVTEDNNYLLIRASTSTSGNKLFIKDLSKPNSEFVTIINNTDTDTYILENVGSKLYIVTNMNAPNKKIVTVDAKNPTPENWKDFLPETENVLSPSTGGGNIFANYMVDAVSKVLQYDYDGNLIREVKLPGVGSAGGFGTKKKEKELYYSFTNYVTPGSIYKYDIASGNSELFIKPDIDFNPENFESQQVFYTSKDGTKVPMIITHKKGLELDGKNPTILYGYGGFNISLTPSFSIANAVWMEQGGIYAVPNLRGGGEYGKKWHDAGTQMKKQNVFDDFIAAAEYLIENNYTSSNYLAIRGGSNGGLLVGATMTQRPNLMKVALPAVGVLDMLRYHTFTAGAGWAYDYGTAEDSKEMFQYLKGYSPVHNVKKGVQYPATLITTGDHDDRVVPAHSFKFAAELQAKQAGSNPVLIRIETDAGHGAGTPVSKTIEQYADIFGFTLFNMGFEKLPTQLK</sequence>
<reference evidence="14 17" key="1">
    <citation type="submission" date="2024-01" db="EMBL/GenBank/DDBJ databases">
        <title>Aequorivita flavus sp. nov., isolated from deep-sea sediment.</title>
        <authorList>
            <person name="Chen X."/>
        </authorList>
    </citation>
    <scope>NUCLEOTIDE SEQUENCE</scope>
    <source>
        <strain evidence="14">MCCC 1A16923</strain>
        <strain evidence="15 17">MCCC 1A16935</strain>
    </source>
</reference>
<comment type="function">
    <text evidence="10">Cleaves peptide bonds on the C-terminal side of prolyl residues within peptides that are up to approximately 30 amino acids long. Has an absolute requirement for an X-Pro bond in the trans configuration immediately preceding the Pro-Y scissible bond.</text>
</comment>
<dbReference type="SUPFAM" id="SSF53474">
    <property type="entry name" value="alpha/beta-Hydrolases"/>
    <property type="match status" value="1"/>
</dbReference>
<keyword evidence="17" id="KW-1185">Reference proteome</keyword>
<keyword evidence="7" id="KW-0574">Periplasm</keyword>
<evidence type="ECO:0000256" key="3">
    <source>
        <dbReference type="ARBA" id="ARBA00005228"/>
    </source>
</evidence>
<feature type="domain" description="Peptidase S9 prolyl oligopeptidase catalytic" evidence="12">
    <location>
        <begin position="491"/>
        <end position="702"/>
    </location>
</feature>
<proteinExistence type="inferred from homology"/>
<dbReference type="GO" id="GO:0006508">
    <property type="term" value="P:proteolysis"/>
    <property type="evidence" value="ECO:0007669"/>
    <property type="project" value="UniProtKB-KW"/>
</dbReference>
<dbReference type="Pfam" id="PF00326">
    <property type="entry name" value="Peptidase_S9"/>
    <property type="match status" value="1"/>
</dbReference>
<evidence type="ECO:0000256" key="1">
    <source>
        <dbReference type="ARBA" id="ARBA00001070"/>
    </source>
</evidence>
<dbReference type="InterPro" id="IPR002470">
    <property type="entry name" value="Peptidase_S9A"/>
</dbReference>